<evidence type="ECO:0000313" key="3">
    <source>
        <dbReference type="Proteomes" id="UP000076871"/>
    </source>
</evidence>
<dbReference type="InParanoid" id="A0A165BR29"/>
<organism evidence="2 3">
    <name type="scientific">Laetiporus sulphureus 93-53</name>
    <dbReference type="NCBI Taxonomy" id="1314785"/>
    <lineage>
        <taxon>Eukaryota</taxon>
        <taxon>Fungi</taxon>
        <taxon>Dikarya</taxon>
        <taxon>Basidiomycota</taxon>
        <taxon>Agaricomycotina</taxon>
        <taxon>Agaricomycetes</taxon>
        <taxon>Polyporales</taxon>
        <taxon>Laetiporus</taxon>
    </lineage>
</organism>
<feature type="compositionally biased region" description="Polar residues" evidence="1">
    <location>
        <begin position="102"/>
        <end position="114"/>
    </location>
</feature>
<feature type="region of interest" description="Disordered" evidence="1">
    <location>
        <begin position="128"/>
        <end position="148"/>
    </location>
</feature>
<evidence type="ECO:0000313" key="2">
    <source>
        <dbReference type="EMBL" id="KZT01499.1"/>
    </source>
</evidence>
<evidence type="ECO:0000256" key="1">
    <source>
        <dbReference type="SAM" id="MobiDB-lite"/>
    </source>
</evidence>
<name>A0A165BR29_9APHY</name>
<reference evidence="2 3" key="1">
    <citation type="journal article" date="2016" name="Mol. Biol. Evol.">
        <title>Comparative Genomics of Early-Diverging Mushroom-Forming Fungi Provides Insights into the Origins of Lignocellulose Decay Capabilities.</title>
        <authorList>
            <person name="Nagy L.G."/>
            <person name="Riley R."/>
            <person name="Tritt A."/>
            <person name="Adam C."/>
            <person name="Daum C."/>
            <person name="Floudas D."/>
            <person name="Sun H."/>
            <person name="Yadav J.S."/>
            <person name="Pangilinan J."/>
            <person name="Larsson K.H."/>
            <person name="Matsuura K."/>
            <person name="Barry K."/>
            <person name="Labutti K."/>
            <person name="Kuo R."/>
            <person name="Ohm R.A."/>
            <person name="Bhattacharya S.S."/>
            <person name="Shirouzu T."/>
            <person name="Yoshinaga Y."/>
            <person name="Martin F.M."/>
            <person name="Grigoriev I.V."/>
            <person name="Hibbett D.S."/>
        </authorList>
    </citation>
    <scope>NUCLEOTIDE SEQUENCE [LARGE SCALE GENOMIC DNA]</scope>
    <source>
        <strain evidence="2 3">93-53</strain>
    </source>
</reference>
<proteinExistence type="predicted"/>
<dbReference type="GeneID" id="63830327"/>
<dbReference type="Proteomes" id="UP000076871">
    <property type="component" value="Unassembled WGS sequence"/>
</dbReference>
<protein>
    <submittedName>
        <fullName evidence="2">Uncharacterized protein</fullName>
    </submittedName>
</protein>
<dbReference type="EMBL" id="KV427663">
    <property type="protein sequence ID" value="KZT01499.1"/>
    <property type="molecule type" value="Genomic_DNA"/>
</dbReference>
<dbReference type="AlphaFoldDB" id="A0A165BR29"/>
<feature type="compositionally biased region" description="Polar residues" evidence="1">
    <location>
        <begin position="10"/>
        <end position="19"/>
    </location>
</feature>
<keyword evidence="3" id="KW-1185">Reference proteome</keyword>
<dbReference type="RefSeq" id="XP_040759239.1">
    <property type="nucleotide sequence ID" value="XM_040913299.1"/>
</dbReference>
<feature type="region of interest" description="Disordered" evidence="1">
    <location>
        <begin position="1"/>
        <end position="116"/>
    </location>
</feature>
<sequence length="148" mass="15222">MSGDSHTPYDAQTSSTVPPTSEKADSPHKSAVRGSTRRTRPSKPSGSPTRIAIYAHCPSLASPVIQSSGSSSPLVAYARREFSPPSAPTQQRSPHSAVRGFTGTTQPSKPSGSPTRIAIYANCPSLASPVVQSSGSSSPLVASPVAHL</sequence>
<gene>
    <name evidence="2" type="ORF">LAESUDRAFT_763634</name>
</gene>
<accession>A0A165BR29</accession>